<dbReference type="EMBL" id="RBKS01000001">
    <property type="protein sequence ID" value="RKR75787.1"/>
    <property type="molecule type" value="Genomic_DNA"/>
</dbReference>
<name>A0A495IIG7_9MICO</name>
<dbReference type="SUPFAM" id="SSF51182">
    <property type="entry name" value="RmlC-like cupins"/>
    <property type="match status" value="1"/>
</dbReference>
<evidence type="ECO:0000259" key="1">
    <source>
        <dbReference type="Pfam" id="PF07883"/>
    </source>
</evidence>
<dbReference type="InterPro" id="IPR014710">
    <property type="entry name" value="RmlC-like_jellyroll"/>
</dbReference>
<keyword evidence="2" id="KW-0223">Dioxygenase</keyword>
<gene>
    <name evidence="2" type="ORF">C8E83_2943</name>
</gene>
<protein>
    <submittedName>
        <fullName evidence="2">Quercetin dioxygenase-like cupin family protein</fullName>
    </submittedName>
</protein>
<sequence>MTTTPIDQPTMQAGPSDWFDGVVHIDVVGTPGPASRVMAGLVHFAPAARTAWHTHPNGQTLYVTEGVSVVQVEGERAQELRAGDRVVIPAGANHWHGAAPARLTTQLAYQEADAAGEHTTWGRPVTDEEYAAR</sequence>
<dbReference type="AlphaFoldDB" id="A0A495IIG7"/>
<dbReference type="Proteomes" id="UP000280008">
    <property type="component" value="Unassembled WGS sequence"/>
</dbReference>
<keyword evidence="2" id="KW-0560">Oxidoreductase</keyword>
<dbReference type="PANTHER" id="PTHR43698">
    <property type="entry name" value="RIBD C-TERMINAL DOMAIN CONTAINING PROTEIN"/>
    <property type="match status" value="1"/>
</dbReference>
<evidence type="ECO:0000313" key="3">
    <source>
        <dbReference type="Proteomes" id="UP000280008"/>
    </source>
</evidence>
<dbReference type="RefSeq" id="WP_121370545.1">
    <property type="nucleotide sequence ID" value="NZ_RBKS01000001.1"/>
</dbReference>
<proteinExistence type="predicted"/>
<dbReference type="Pfam" id="PF07883">
    <property type="entry name" value="Cupin_2"/>
    <property type="match status" value="1"/>
</dbReference>
<dbReference type="CDD" id="cd02233">
    <property type="entry name" value="cupin_HNL-like"/>
    <property type="match status" value="1"/>
</dbReference>
<dbReference type="InterPro" id="IPR013096">
    <property type="entry name" value="Cupin_2"/>
</dbReference>
<dbReference type="PANTHER" id="PTHR43698:SF1">
    <property type="entry name" value="BLL4564 PROTEIN"/>
    <property type="match status" value="1"/>
</dbReference>
<keyword evidence="3" id="KW-1185">Reference proteome</keyword>
<evidence type="ECO:0000313" key="2">
    <source>
        <dbReference type="EMBL" id="RKR75787.1"/>
    </source>
</evidence>
<accession>A0A495IIG7</accession>
<comment type="caution">
    <text evidence="2">The sequence shown here is derived from an EMBL/GenBank/DDBJ whole genome shotgun (WGS) entry which is preliminary data.</text>
</comment>
<feature type="domain" description="Cupin type-2" evidence="1">
    <location>
        <begin position="41"/>
        <end position="98"/>
    </location>
</feature>
<dbReference type="InterPro" id="IPR011051">
    <property type="entry name" value="RmlC_Cupin_sf"/>
</dbReference>
<dbReference type="GO" id="GO:0051213">
    <property type="term" value="F:dioxygenase activity"/>
    <property type="evidence" value="ECO:0007669"/>
    <property type="project" value="UniProtKB-KW"/>
</dbReference>
<dbReference type="OrthoDB" id="9802489at2"/>
<dbReference type="InterPro" id="IPR047263">
    <property type="entry name" value="HNL-like_cupin"/>
</dbReference>
<dbReference type="Gene3D" id="2.60.120.10">
    <property type="entry name" value="Jelly Rolls"/>
    <property type="match status" value="1"/>
</dbReference>
<organism evidence="2 3">
    <name type="scientific">Frondihabitans australicus</name>
    <dbReference type="NCBI Taxonomy" id="386892"/>
    <lineage>
        <taxon>Bacteria</taxon>
        <taxon>Bacillati</taxon>
        <taxon>Actinomycetota</taxon>
        <taxon>Actinomycetes</taxon>
        <taxon>Micrococcales</taxon>
        <taxon>Microbacteriaceae</taxon>
        <taxon>Frondihabitans</taxon>
    </lineage>
</organism>
<reference evidence="2 3" key="1">
    <citation type="submission" date="2018-10" db="EMBL/GenBank/DDBJ databases">
        <title>Sequencing the genomes of 1000 actinobacteria strains.</title>
        <authorList>
            <person name="Klenk H.-P."/>
        </authorList>
    </citation>
    <scope>NUCLEOTIDE SEQUENCE [LARGE SCALE GENOMIC DNA]</scope>
    <source>
        <strain evidence="2 3">DSM 17894</strain>
    </source>
</reference>